<evidence type="ECO:0000256" key="7">
    <source>
        <dbReference type="SAM" id="Phobius"/>
    </source>
</evidence>
<feature type="transmembrane region" description="Helical" evidence="7">
    <location>
        <begin position="444"/>
        <end position="463"/>
    </location>
</feature>
<dbReference type="CDD" id="cd13127">
    <property type="entry name" value="MATE_tuaB_like"/>
    <property type="match status" value="1"/>
</dbReference>
<organism evidence="8 9">
    <name type="scientific">Candidatus Zymogenus saltonus</name>
    <dbReference type="NCBI Taxonomy" id="2844893"/>
    <lineage>
        <taxon>Bacteria</taxon>
        <taxon>Deltaproteobacteria</taxon>
        <taxon>Candidatus Zymogenia</taxon>
        <taxon>Candidatus Zymogeniales</taxon>
        <taxon>Candidatus Zymogenaceae</taxon>
        <taxon>Candidatus Zymogenus</taxon>
    </lineage>
</organism>
<feature type="transmembrane region" description="Helical" evidence="7">
    <location>
        <begin position="172"/>
        <end position="192"/>
    </location>
</feature>
<keyword evidence="3" id="KW-1003">Cell membrane</keyword>
<accession>A0A9D8KF75</accession>
<protein>
    <submittedName>
        <fullName evidence="8">Lipopolysaccharide biosynthesis protein</fullName>
    </submittedName>
</protein>
<evidence type="ECO:0000256" key="4">
    <source>
        <dbReference type="ARBA" id="ARBA00022692"/>
    </source>
</evidence>
<dbReference type="Pfam" id="PF13440">
    <property type="entry name" value="Polysacc_synt_3"/>
    <property type="match status" value="1"/>
</dbReference>
<dbReference type="Proteomes" id="UP000809273">
    <property type="component" value="Unassembled WGS sequence"/>
</dbReference>
<dbReference type="AlphaFoldDB" id="A0A9D8KF75"/>
<dbReference type="EMBL" id="JAFGIX010000026">
    <property type="protein sequence ID" value="MBN1572621.1"/>
    <property type="molecule type" value="Genomic_DNA"/>
</dbReference>
<comment type="subcellular location">
    <subcellularLocation>
        <location evidence="1">Cell membrane</location>
        <topology evidence="1">Multi-pass membrane protein</topology>
    </subcellularLocation>
</comment>
<evidence type="ECO:0000256" key="3">
    <source>
        <dbReference type="ARBA" id="ARBA00022475"/>
    </source>
</evidence>
<feature type="transmembrane region" description="Helical" evidence="7">
    <location>
        <begin position="381"/>
        <end position="402"/>
    </location>
</feature>
<reference evidence="8" key="2">
    <citation type="submission" date="2021-01" db="EMBL/GenBank/DDBJ databases">
        <authorList>
            <person name="Hahn C.R."/>
            <person name="Youssef N.H."/>
            <person name="Elshahed M."/>
        </authorList>
    </citation>
    <scope>NUCLEOTIDE SEQUENCE</scope>
    <source>
        <strain evidence="8">Zod_Metabat.24</strain>
    </source>
</reference>
<dbReference type="PANTHER" id="PTHR30250:SF10">
    <property type="entry name" value="LIPOPOLYSACCHARIDE BIOSYNTHESIS PROTEIN WZXC"/>
    <property type="match status" value="1"/>
</dbReference>
<evidence type="ECO:0000256" key="5">
    <source>
        <dbReference type="ARBA" id="ARBA00022989"/>
    </source>
</evidence>
<evidence type="ECO:0000256" key="6">
    <source>
        <dbReference type="ARBA" id="ARBA00023136"/>
    </source>
</evidence>
<feature type="transmembrane region" description="Helical" evidence="7">
    <location>
        <begin position="116"/>
        <end position="136"/>
    </location>
</feature>
<reference evidence="8" key="1">
    <citation type="journal article" date="2021" name="Environ. Microbiol.">
        <title>Genomic characterization of three novel Desulfobacterota classes expand the metabolic and phylogenetic diversity of the phylum.</title>
        <authorList>
            <person name="Murphy C.L."/>
            <person name="Biggerstaff J."/>
            <person name="Eichhorn A."/>
            <person name="Ewing E."/>
            <person name="Shahan R."/>
            <person name="Soriano D."/>
            <person name="Stewart S."/>
            <person name="VanMol K."/>
            <person name="Walker R."/>
            <person name="Walters P."/>
            <person name="Elshahed M.S."/>
            <person name="Youssef N.H."/>
        </authorList>
    </citation>
    <scope>NUCLEOTIDE SEQUENCE</scope>
    <source>
        <strain evidence="8">Zod_Metabat.24</strain>
    </source>
</reference>
<keyword evidence="5 7" id="KW-1133">Transmembrane helix</keyword>
<feature type="transmembrane region" description="Helical" evidence="7">
    <location>
        <begin position="12"/>
        <end position="37"/>
    </location>
</feature>
<feature type="transmembrane region" description="Helical" evidence="7">
    <location>
        <begin position="83"/>
        <end position="104"/>
    </location>
</feature>
<feature type="transmembrane region" description="Helical" evidence="7">
    <location>
        <begin position="356"/>
        <end position="375"/>
    </location>
</feature>
<comment type="caution">
    <text evidence="8">The sequence shown here is derived from an EMBL/GenBank/DDBJ whole genome shotgun (WGS) entry which is preliminary data.</text>
</comment>
<evidence type="ECO:0000256" key="1">
    <source>
        <dbReference type="ARBA" id="ARBA00004651"/>
    </source>
</evidence>
<feature type="transmembrane region" description="Helical" evidence="7">
    <location>
        <begin position="290"/>
        <end position="316"/>
    </location>
</feature>
<keyword evidence="4 7" id="KW-0812">Transmembrane</keyword>
<sequence>MTLSIKSKILSSFFWVGISTFLSRASTILATLILAGLLVPDDFGVVAVANVITASLGLFRDLGMNQALIYQKEHIEEAADTSMILSVSVSVILFLIGYFLAGPAALFFKNPAVKDVVQVLSFTLVISSFSSIPSSLLEKEMDFRKRALPEVASFFTYFAVSLILALNGFAYWSIVLGYTALSIVNLIVVFIVSPWHPTLKLHRHMVSEMFGFGKYVMSNTVIVFILKNIDDFSLGRIMGTVSLGFYSLAYRIANVPATQITHMVSKVVFPAMMQMSEDSQRVKDFHLKTFYYLSIVNIPLAIGIICFAPPFFHIFYGTKWDAAIIPTQILAIYGLTRGLFSSTTSVFMTLGRIREIFLFQLCHLILLAVLIYPVITLYKIVGLSILLSLLNIANAVVIIMRMENFLGGVTVSSLKHLIYPSVISIIAIVVPFKAWTVLVGDLNVFSFFILIGLSGLIYTIAVFKRDAELIDLIRNSLKGTIGNG</sequence>
<evidence type="ECO:0000256" key="2">
    <source>
        <dbReference type="ARBA" id="ARBA00007430"/>
    </source>
</evidence>
<dbReference type="GO" id="GO:0005886">
    <property type="term" value="C:plasma membrane"/>
    <property type="evidence" value="ECO:0007669"/>
    <property type="project" value="UniProtKB-SubCell"/>
</dbReference>
<evidence type="ECO:0000313" key="8">
    <source>
        <dbReference type="EMBL" id="MBN1572621.1"/>
    </source>
</evidence>
<feature type="transmembrane region" description="Helical" evidence="7">
    <location>
        <begin position="148"/>
        <end position="166"/>
    </location>
</feature>
<keyword evidence="6 7" id="KW-0472">Membrane</keyword>
<comment type="similarity">
    <text evidence="2">Belongs to the polysaccharide synthase family.</text>
</comment>
<dbReference type="InterPro" id="IPR050833">
    <property type="entry name" value="Poly_Biosynth_Transport"/>
</dbReference>
<dbReference type="PANTHER" id="PTHR30250">
    <property type="entry name" value="PST FAMILY PREDICTED COLANIC ACID TRANSPORTER"/>
    <property type="match status" value="1"/>
</dbReference>
<name>A0A9D8KF75_9DELT</name>
<gene>
    <name evidence="8" type="ORF">JW984_05420</name>
</gene>
<evidence type="ECO:0000313" key="9">
    <source>
        <dbReference type="Proteomes" id="UP000809273"/>
    </source>
</evidence>
<feature type="transmembrane region" description="Helical" evidence="7">
    <location>
        <begin position="43"/>
        <end position="62"/>
    </location>
</feature>
<feature type="transmembrane region" description="Helical" evidence="7">
    <location>
        <begin position="414"/>
        <end position="432"/>
    </location>
</feature>
<proteinExistence type="inferred from homology"/>